<evidence type="ECO:0000256" key="1">
    <source>
        <dbReference type="SAM" id="SignalP"/>
    </source>
</evidence>
<sequence>MSIARGLASSLAVAAFAFAGVAEARVSTDSSVYVERGSRGDMRTLENVDSLSPGDRIVTIVRWKRQDGRGGFTITNPLPEAVAYQSSGQPYEEVSVDGGRTWGRLGTLRIGTRLASPEDVTHVRWHIPARRAAQGRGQIAYSGIVR</sequence>
<proteinExistence type="predicted"/>
<feature type="chain" id="PRO_5030637926" description="DUF11 domain-containing protein" evidence="1">
    <location>
        <begin position="25"/>
        <end position="146"/>
    </location>
</feature>
<dbReference type="Proteomes" id="UP000522081">
    <property type="component" value="Unassembled WGS sequence"/>
</dbReference>
<comment type="caution">
    <text evidence="2">The sequence shown here is derived from an EMBL/GenBank/DDBJ whole genome shotgun (WGS) entry which is preliminary data.</text>
</comment>
<keyword evidence="1" id="KW-0732">Signal</keyword>
<evidence type="ECO:0000313" key="3">
    <source>
        <dbReference type="Proteomes" id="UP000522081"/>
    </source>
</evidence>
<keyword evidence="3" id="KW-1185">Reference proteome</keyword>
<evidence type="ECO:0000313" key="2">
    <source>
        <dbReference type="EMBL" id="NYH94476.1"/>
    </source>
</evidence>
<dbReference type="AlphaFoldDB" id="A0A7Z0BS35"/>
<evidence type="ECO:0008006" key="4">
    <source>
        <dbReference type="Google" id="ProtNLM"/>
    </source>
</evidence>
<accession>A0A7Z0BS35</accession>
<organism evidence="2 3">
    <name type="scientific">Novosphingobium marinum</name>
    <dbReference type="NCBI Taxonomy" id="1514948"/>
    <lineage>
        <taxon>Bacteria</taxon>
        <taxon>Pseudomonadati</taxon>
        <taxon>Pseudomonadota</taxon>
        <taxon>Alphaproteobacteria</taxon>
        <taxon>Sphingomonadales</taxon>
        <taxon>Sphingomonadaceae</taxon>
        <taxon>Novosphingobium</taxon>
    </lineage>
</organism>
<protein>
    <recommendedName>
        <fullName evidence="4">DUF11 domain-containing protein</fullName>
    </recommendedName>
</protein>
<reference evidence="2 3" key="1">
    <citation type="submission" date="2020-07" db="EMBL/GenBank/DDBJ databases">
        <title>Genomic Encyclopedia of Type Strains, Phase IV (KMG-IV): sequencing the most valuable type-strain genomes for metagenomic binning, comparative biology and taxonomic classification.</title>
        <authorList>
            <person name="Goeker M."/>
        </authorList>
    </citation>
    <scope>NUCLEOTIDE SEQUENCE [LARGE SCALE GENOMIC DNA]</scope>
    <source>
        <strain evidence="2 3">DSM 29043</strain>
    </source>
</reference>
<feature type="signal peptide" evidence="1">
    <location>
        <begin position="1"/>
        <end position="24"/>
    </location>
</feature>
<name>A0A7Z0BS35_9SPHN</name>
<gene>
    <name evidence="2" type="ORF">FHS75_000781</name>
</gene>
<dbReference type="EMBL" id="JACBZF010000001">
    <property type="protein sequence ID" value="NYH94476.1"/>
    <property type="molecule type" value="Genomic_DNA"/>
</dbReference>
<dbReference type="RefSeq" id="WP_179406389.1">
    <property type="nucleotide sequence ID" value="NZ_BMGF01000001.1"/>
</dbReference>